<dbReference type="InterPro" id="IPR002397">
    <property type="entry name" value="Cyt_P450_B"/>
</dbReference>
<dbReference type="Gene3D" id="1.10.630.10">
    <property type="entry name" value="Cytochrome P450"/>
    <property type="match status" value="1"/>
</dbReference>
<dbReference type="CDD" id="cd11031">
    <property type="entry name" value="Cyp158A-like"/>
    <property type="match status" value="1"/>
</dbReference>
<dbReference type="GO" id="GO:0004497">
    <property type="term" value="F:monooxygenase activity"/>
    <property type="evidence" value="ECO:0007669"/>
    <property type="project" value="UniProtKB-KW"/>
</dbReference>
<protein>
    <submittedName>
        <fullName evidence="8">Cytochrome P450</fullName>
    </submittedName>
</protein>
<keyword evidence="2 7" id="KW-0349">Heme</keyword>
<keyword evidence="5 7" id="KW-0408">Iron</keyword>
<evidence type="ECO:0000256" key="2">
    <source>
        <dbReference type="ARBA" id="ARBA00022617"/>
    </source>
</evidence>
<accession>A0A3E0HPB5</accession>
<gene>
    <name evidence="8" type="ORF">BCF44_105127</name>
</gene>
<dbReference type="GO" id="GO:0020037">
    <property type="term" value="F:heme binding"/>
    <property type="evidence" value="ECO:0007669"/>
    <property type="project" value="InterPro"/>
</dbReference>
<dbReference type="Pfam" id="PF00067">
    <property type="entry name" value="p450"/>
    <property type="match status" value="1"/>
</dbReference>
<keyword evidence="9" id="KW-1185">Reference proteome</keyword>
<dbReference type="PRINTS" id="PR00359">
    <property type="entry name" value="BP450"/>
</dbReference>
<evidence type="ECO:0000256" key="6">
    <source>
        <dbReference type="ARBA" id="ARBA00023033"/>
    </source>
</evidence>
<dbReference type="PANTHER" id="PTHR46696:SF1">
    <property type="entry name" value="CYTOCHROME P450 YJIB-RELATED"/>
    <property type="match status" value="1"/>
</dbReference>
<dbReference type="GO" id="GO:0005506">
    <property type="term" value="F:iron ion binding"/>
    <property type="evidence" value="ECO:0007669"/>
    <property type="project" value="InterPro"/>
</dbReference>
<comment type="caution">
    <text evidence="8">The sequence shown here is derived from an EMBL/GenBank/DDBJ whole genome shotgun (WGS) entry which is preliminary data.</text>
</comment>
<sequence length="394" mass="43733">MTRPFPFRAAHRLDLDPEFRDLRRTDPLLRVELPYGGDGWLAIGHETVRAILGDPRFSRAAVLGADVPRPQPVIARAKTILTMDPPEHTRLRRLAARAFTSRRMDEFRPRVQAIVDDLLDRLIDAGPPAELIEGLALPLPITVICELLGVPFEDRNRFRAWSERVVSITAYPAEEIEAAGAALKAYLAELVDVRRVEPTDDLLGVLAQVDHEGAELERDELVNFGVTLLVAGHESTANQIGNFAHTLLTRADQRELLLADPGLVPSAVEEMLRYVPIQTSAGGPRVALEDIRIGDVLVRKGETVLPQLASANRDELVFDDPERLDVTRGRNPHLAFGHGVHFCIAAQLARIELQVAIGTLLRRLPTVRLAVPEEELPWKTGMLVRGLRALPVTW</sequence>
<dbReference type="EMBL" id="QUNO01000005">
    <property type="protein sequence ID" value="REH48269.1"/>
    <property type="molecule type" value="Genomic_DNA"/>
</dbReference>
<comment type="similarity">
    <text evidence="1 7">Belongs to the cytochrome P450 family.</text>
</comment>
<keyword evidence="4 7" id="KW-0560">Oxidoreductase</keyword>
<evidence type="ECO:0000256" key="3">
    <source>
        <dbReference type="ARBA" id="ARBA00022723"/>
    </source>
</evidence>
<organism evidence="8 9">
    <name type="scientific">Kutzneria buriramensis</name>
    <dbReference type="NCBI Taxonomy" id="1045776"/>
    <lineage>
        <taxon>Bacteria</taxon>
        <taxon>Bacillati</taxon>
        <taxon>Actinomycetota</taxon>
        <taxon>Actinomycetes</taxon>
        <taxon>Pseudonocardiales</taxon>
        <taxon>Pseudonocardiaceae</taxon>
        <taxon>Kutzneria</taxon>
    </lineage>
</organism>
<dbReference type="RefSeq" id="WP_116175063.1">
    <property type="nucleotide sequence ID" value="NZ_CP144375.1"/>
</dbReference>
<keyword evidence="3 7" id="KW-0479">Metal-binding</keyword>
<name>A0A3E0HPB5_9PSEU</name>
<dbReference type="InterPro" id="IPR017972">
    <property type="entry name" value="Cyt_P450_CS"/>
</dbReference>
<dbReference type="GO" id="GO:0016705">
    <property type="term" value="F:oxidoreductase activity, acting on paired donors, with incorporation or reduction of molecular oxygen"/>
    <property type="evidence" value="ECO:0007669"/>
    <property type="project" value="InterPro"/>
</dbReference>
<dbReference type="PROSITE" id="PS00086">
    <property type="entry name" value="CYTOCHROME_P450"/>
    <property type="match status" value="1"/>
</dbReference>
<dbReference type="InterPro" id="IPR036396">
    <property type="entry name" value="Cyt_P450_sf"/>
</dbReference>
<evidence type="ECO:0000313" key="9">
    <source>
        <dbReference type="Proteomes" id="UP000256269"/>
    </source>
</evidence>
<dbReference type="PANTHER" id="PTHR46696">
    <property type="entry name" value="P450, PUTATIVE (EUROFUNG)-RELATED"/>
    <property type="match status" value="1"/>
</dbReference>
<evidence type="ECO:0000256" key="5">
    <source>
        <dbReference type="ARBA" id="ARBA00023004"/>
    </source>
</evidence>
<proteinExistence type="inferred from homology"/>
<dbReference type="FunFam" id="1.10.630.10:FF:000018">
    <property type="entry name" value="Cytochrome P450 monooxygenase"/>
    <property type="match status" value="1"/>
</dbReference>
<dbReference type="SUPFAM" id="SSF48264">
    <property type="entry name" value="Cytochrome P450"/>
    <property type="match status" value="1"/>
</dbReference>
<evidence type="ECO:0000313" key="8">
    <source>
        <dbReference type="EMBL" id="REH48269.1"/>
    </source>
</evidence>
<evidence type="ECO:0000256" key="7">
    <source>
        <dbReference type="RuleBase" id="RU000461"/>
    </source>
</evidence>
<evidence type="ECO:0000256" key="4">
    <source>
        <dbReference type="ARBA" id="ARBA00023002"/>
    </source>
</evidence>
<reference evidence="8 9" key="1">
    <citation type="submission" date="2018-08" db="EMBL/GenBank/DDBJ databases">
        <title>Genomic Encyclopedia of Archaeal and Bacterial Type Strains, Phase II (KMG-II): from individual species to whole genera.</title>
        <authorList>
            <person name="Goeker M."/>
        </authorList>
    </citation>
    <scope>NUCLEOTIDE SEQUENCE [LARGE SCALE GENOMIC DNA]</scope>
    <source>
        <strain evidence="8 9">DSM 45791</strain>
    </source>
</reference>
<dbReference type="Proteomes" id="UP000256269">
    <property type="component" value="Unassembled WGS sequence"/>
</dbReference>
<dbReference type="OrthoDB" id="4133219at2"/>
<dbReference type="InterPro" id="IPR001128">
    <property type="entry name" value="Cyt_P450"/>
</dbReference>
<keyword evidence="6 7" id="KW-0503">Monooxygenase</keyword>
<dbReference type="AlphaFoldDB" id="A0A3E0HPB5"/>
<evidence type="ECO:0000256" key="1">
    <source>
        <dbReference type="ARBA" id="ARBA00010617"/>
    </source>
</evidence>